<dbReference type="Pfam" id="PF08352">
    <property type="entry name" value="oligo_HPY"/>
    <property type="match status" value="1"/>
</dbReference>
<keyword evidence="8" id="KW-1185">Reference proteome</keyword>
<dbReference type="PANTHER" id="PTHR43776">
    <property type="entry name" value="TRANSPORT ATP-BINDING PROTEIN"/>
    <property type="match status" value="1"/>
</dbReference>
<dbReference type="GO" id="GO:0005524">
    <property type="term" value="F:ATP binding"/>
    <property type="evidence" value="ECO:0007669"/>
    <property type="project" value="UniProtKB-KW"/>
</dbReference>
<dbReference type="EMBL" id="CP082781">
    <property type="protein sequence ID" value="UGS28572.1"/>
    <property type="molecule type" value="Genomic_DNA"/>
</dbReference>
<evidence type="ECO:0000259" key="6">
    <source>
        <dbReference type="PROSITE" id="PS50893"/>
    </source>
</evidence>
<evidence type="ECO:0000256" key="2">
    <source>
        <dbReference type="ARBA" id="ARBA00022448"/>
    </source>
</evidence>
<evidence type="ECO:0000313" key="7">
    <source>
        <dbReference type="EMBL" id="UGS28572.1"/>
    </source>
</evidence>
<gene>
    <name evidence="7" type="ORF">K8F61_13205</name>
</gene>
<keyword evidence="3" id="KW-0547">Nucleotide-binding</keyword>
<dbReference type="InterPro" id="IPR027417">
    <property type="entry name" value="P-loop_NTPase"/>
</dbReference>
<sequence>MPRRARDEHGGSGAPDGLPRVEEDRIVSAESVLRAEGLVKRYRAGRQTLTAVDGVDLELRAGETLGVVGESGCGKSTLARMLMGIERPDEGRVEVGGRVLPAGRRRFRESSRHIQMIFQDPYTSLDPRMTAGDIVREPFEIHRSRLGRAERDGRVAELFERVGLSPDLRGRYPSEFSGGQRQRIGIARALALEPRVIVCDEPVAALDVSVQAQVVNLLMDLSADLGISYVFIAHDLSIMRQISDRIAVMYLGRIVEEGPADEVFDAPAHPYTRALLDAVPIPDPDRPSVDAGLLQGDVPSPLRVPSGCAFRTRCPIATAVCAEQRPALLSRGAGRAAACHHALSPA</sequence>
<evidence type="ECO:0000256" key="5">
    <source>
        <dbReference type="SAM" id="MobiDB-lite"/>
    </source>
</evidence>
<dbReference type="PANTHER" id="PTHR43776:SF7">
    <property type="entry name" value="D,D-DIPEPTIDE TRANSPORT ATP-BINDING PROTEIN DDPF-RELATED"/>
    <property type="match status" value="1"/>
</dbReference>
<dbReference type="CDD" id="cd03257">
    <property type="entry name" value="ABC_NikE_OppD_transporters"/>
    <property type="match status" value="1"/>
</dbReference>
<evidence type="ECO:0000256" key="4">
    <source>
        <dbReference type="ARBA" id="ARBA00022840"/>
    </source>
</evidence>
<dbReference type="InterPro" id="IPR013563">
    <property type="entry name" value="Oligopep_ABC_C"/>
</dbReference>
<dbReference type="InterPro" id="IPR017871">
    <property type="entry name" value="ABC_transporter-like_CS"/>
</dbReference>
<proteinExistence type="inferred from homology"/>
<evidence type="ECO:0000256" key="3">
    <source>
        <dbReference type="ARBA" id="ARBA00022741"/>
    </source>
</evidence>
<dbReference type="Pfam" id="PF00005">
    <property type="entry name" value="ABC_tran"/>
    <property type="match status" value="1"/>
</dbReference>
<dbReference type="InterPro" id="IPR003593">
    <property type="entry name" value="AAA+_ATPase"/>
</dbReference>
<protein>
    <submittedName>
        <fullName evidence="7">ATP-binding cassette domain-containing protein</fullName>
    </submittedName>
</protein>
<dbReference type="InterPro" id="IPR050319">
    <property type="entry name" value="ABC_transp_ATP-bind"/>
</dbReference>
<dbReference type="SMART" id="SM00382">
    <property type="entry name" value="AAA"/>
    <property type="match status" value="1"/>
</dbReference>
<name>A0ABY3RXG0_9MICO</name>
<feature type="region of interest" description="Disordered" evidence="5">
    <location>
        <begin position="1"/>
        <end position="22"/>
    </location>
</feature>
<feature type="compositionally biased region" description="Basic and acidic residues" evidence="5">
    <location>
        <begin position="1"/>
        <end position="10"/>
    </location>
</feature>
<evidence type="ECO:0000256" key="1">
    <source>
        <dbReference type="ARBA" id="ARBA00005417"/>
    </source>
</evidence>
<evidence type="ECO:0000313" key="8">
    <source>
        <dbReference type="Proteomes" id="UP001199642"/>
    </source>
</evidence>
<comment type="similarity">
    <text evidence="1">Belongs to the ABC transporter superfamily.</text>
</comment>
<dbReference type="SUPFAM" id="SSF52540">
    <property type="entry name" value="P-loop containing nucleoside triphosphate hydrolases"/>
    <property type="match status" value="1"/>
</dbReference>
<feature type="domain" description="ABC transporter" evidence="6">
    <location>
        <begin position="33"/>
        <end position="276"/>
    </location>
</feature>
<dbReference type="NCBIfam" id="TIGR01727">
    <property type="entry name" value="oligo_HPY"/>
    <property type="match status" value="1"/>
</dbReference>
<reference evidence="7 8" key="1">
    <citation type="submission" date="2023-01" db="EMBL/GenBank/DDBJ databases">
        <title>Characterization of estradiol degrading bacteria Microbacterium sp. MZT7 and reveal degrading genes through genome analysis.</title>
        <authorList>
            <person name="Hao P."/>
            <person name="Gao Y."/>
        </authorList>
    </citation>
    <scope>NUCLEOTIDE SEQUENCE [LARGE SCALE GENOMIC DNA]</scope>
    <source>
        <strain evidence="7 8">MZT7</strain>
    </source>
</reference>
<dbReference type="PROSITE" id="PS00211">
    <property type="entry name" value="ABC_TRANSPORTER_1"/>
    <property type="match status" value="1"/>
</dbReference>
<dbReference type="PROSITE" id="PS50893">
    <property type="entry name" value="ABC_TRANSPORTER_2"/>
    <property type="match status" value="1"/>
</dbReference>
<accession>A0ABY3RXG0</accession>
<dbReference type="Proteomes" id="UP001199642">
    <property type="component" value="Chromosome"/>
</dbReference>
<dbReference type="Gene3D" id="3.40.50.300">
    <property type="entry name" value="P-loop containing nucleotide triphosphate hydrolases"/>
    <property type="match status" value="1"/>
</dbReference>
<keyword evidence="4 7" id="KW-0067">ATP-binding</keyword>
<organism evidence="7 8">
    <name type="scientific">Microbacterium resistens</name>
    <dbReference type="NCBI Taxonomy" id="156977"/>
    <lineage>
        <taxon>Bacteria</taxon>
        <taxon>Bacillati</taxon>
        <taxon>Actinomycetota</taxon>
        <taxon>Actinomycetes</taxon>
        <taxon>Micrococcales</taxon>
        <taxon>Microbacteriaceae</taxon>
        <taxon>Microbacterium</taxon>
    </lineage>
</organism>
<keyword evidence="2" id="KW-0813">Transport</keyword>
<dbReference type="InterPro" id="IPR003439">
    <property type="entry name" value="ABC_transporter-like_ATP-bd"/>
</dbReference>